<sequence length="166" mass="18277">MMNQIAVRVADPEDGMTIAALQKTTWQATYGEWIPDVVAGLDLSRTAHNWSAAATRHGQRVAVAEGPDGIQGFAWSGPPEESEPEGTGELLALYVLPEAQGRGVGSLLLADSMTWLSAQGYTGCVVWALERYAPARRFYERSGFVPASATRFWRGLTEVRHWRDLR</sequence>
<dbReference type="PANTHER" id="PTHR43877:SF1">
    <property type="entry name" value="ACETYLTRANSFERASE"/>
    <property type="match status" value="1"/>
</dbReference>
<keyword evidence="5" id="KW-1185">Reference proteome</keyword>
<dbReference type="InterPro" id="IPR050832">
    <property type="entry name" value="Bact_Acetyltransf"/>
</dbReference>
<organism evidence="4 5">
    <name type="scientific">Longispora fulva</name>
    <dbReference type="NCBI Taxonomy" id="619741"/>
    <lineage>
        <taxon>Bacteria</taxon>
        <taxon>Bacillati</taxon>
        <taxon>Actinomycetota</taxon>
        <taxon>Actinomycetes</taxon>
        <taxon>Micromonosporales</taxon>
        <taxon>Micromonosporaceae</taxon>
        <taxon>Longispora</taxon>
    </lineage>
</organism>
<dbReference type="PANTHER" id="PTHR43877">
    <property type="entry name" value="AMINOALKYLPHOSPHONATE N-ACETYLTRANSFERASE-RELATED-RELATED"/>
    <property type="match status" value="1"/>
</dbReference>
<dbReference type="RefSeq" id="WP_197003443.1">
    <property type="nucleotide sequence ID" value="NZ_JADOUF010000001.1"/>
</dbReference>
<evidence type="ECO:0000256" key="1">
    <source>
        <dbReference type="ARBA" id="ARBA00022679"/>
    </source>
</evidence>
<dbReference type="EMBL" id="JADOUF010000001">
    <property type="protein sequence ID" value="MBG6136471.1"/>
    <property type="molecule type" value="Genomic_DNA"/>
</dbReference>
<proteinExistence type="predicted"/>
<dbReference type="Proteomes" id="UP000622552">
    <property type="component" value="Unassembled WGS sequence"/>
</dbReference>
<keyword evidence="1" id="KW-0808">Transferase</keyword>
<dbReference type="GO" id="GO:0016747">
    <property type="term" value="F:acyltransferase activity, transferring groups other than amino-acyl groups"/>
    <property type="evidence" value="ECO:0007669"/>
    <property type="project" value="InterPro"/>
</dbReference>
<keyword evidence="2" id="KW-0012">Acyltransferase</keyword>
<comment type="caution">
    <text evidence="4">The sequence shown here is derived from an EMBL/GenBank/DDBJ whole genome shotgun (WGS) entry which is preliminary data.</text>
</comment>
<reference evidence="4" key="1">
    <citation type="submission" date="2020-11" db="EMBL/GenBank/DDBJ databases">
        <title>Sequencing the genomes of 1000 actinobacteria strains.</title>
        <authorList>
            <person name="Klenk H.-P."/>
        </authorList>
    </citation>
    <scope>NUCLEOTIDE SEQUENCE</scope>
    <source>
        <strain evidence="4">DSM 45356</strain>
    </source>
</reference>
<dbReference type="SUPFAM" id="SSF55729">
    <property type="entry name" value="Acyl-CoA N-acyltransferases (Nat)"/>
    <property type="match status" value="1"/>
</dbReference>
<evidence type="ECO:0000256" key="2">
    <source>
        <dbReference type="ARBA" id="ARBA00023315"/>
    </source>
</evidence>
<dbReference type="InterPro" id="IPR000182">
    <property type="entry name" value="GNAT_dom"/>
</dbReference>
<name>A0A8J7GSW3_9ACTN</name>
<evidence type="ECO:0000313" key="4">
    <source>
        <dbReference type="EMBL" id="MBG6136471.1"/>
    </source>
</evidence>
<dbReference type="Pfam" id="PF13508">
    <property type="entry name" value="Acetyltransf_7"/>
    <property type="match status" value="1"/>
</dbReference>
<dbReference type="AlphaFoldDB" id="A0A8J7GSW3"/>
<dbReference type="PROSITE" id="PS51186">
    <property type="entry name" value="GNAT"/>
    <property type="match status" value="1"/>
</dbReference>
<protein>
    <submittedName>
        <fullName evidence="4">GNAT superfamily N-acetyltransferase</fullName>
    </submittedName>
</protein>
<gene>
    <name evidence="4" type="ORF">IW245_002665</name>
</gene>
<feature type="domain" description="N-acetyltransferase" evidence="3">
    <location>
        <begin position="5"/>
        <end position="166"/>
    </location>
</feature>
<accession>A0A8J7GSW3</accession>
<dbReference type="CDD" id="cd04301">
    <property type="entry name" value="NAT_SF"/>
    <property type="match status" value="1"/>
</dbReference>
<evidence type="ECO:0000259" key="3">
    <source>
        <dbReference type="PROSITE" id="PS51186"/>
    </source>
</evidence>
<dbReference type="InterPro" id="IPR016181">
    <property type="entry name" value="Acyl_CoA_acyltransferase"/>
</dbReference>
<evidence type="ECO:0000313" key="5">
    <source>
        <dbReference type="Proteomes" id="UP000622552"/>
    </source>
</evidence>
<dbReference type="Gene3D" id="3.40.630.30">
    <property type="match status" value="1"/>
</dbReference>